<organism evidence="3 4">
    <name type="scientific">Athelia psychrophila</name>
    <dbReference type="NCBI Taxonomy" id="1759441"/>
    <lineage>
        <taxon>Eukaryota</taxon>
        <taxon>Fungi</taxon>
        <taxon>Dikarya</taxon>
        <taxon>Basidiomycota</taxon>
        <taxon>Agaricomycotina</taxon>
        <taxon>Agaricomycetes</taxon>
        <taxon>Agaricomycetidae</taxon>
        <taxon>Atheliales</taxon>
        <taxon>Atheliaceae</taxon>
        <taxon>Athelia</taxon>
    </lineage>
</organism>
<keyword evidence="1" id="KW-0472">Membrane</keyword>
<evidence type="ECO:0000256" key="2">
    <source>
        <dbReference type="SAM" id="SignalP"/>
    </source>
</evidence>
<evidence type="ECO:0000313" key="4">
    <source>
        <dbReference type="Proteomes" id="UP000076532"/>
    </source>
</evidence>
<keyword evidence="1" id="KW-1133">Transmembrane helix</keyword>
<reference evidence="3 4" key="1">
    <citation type="journal article" date="2016" name="Mol. Biol. Evol.">
        <title>Comparative Genomics of Early-Diverging Mushroom-Forming Fungi Provides Insights into the Origins of Lignocellulose Decay Capabilities.</title>
        <authorList>
            <person name="Nagy L.G."/>
            <person name="Riley R."/>
            <person name="Tritt A."/>
            <person name="Adam C."/>
            <person name="Daum C."/>
            <person name="Floudas D."/>
            <person name="Sun H."/>
            <person name="Yadav J.S."/>
            <person name="Pangilinan J."/>
            <person name="Larsson K.H."/>
            <person name="Matsuura K."/>
            <person name="Barry K."/>
            <person name="Labutti K."/>
            <person name="Kuo R."/>
            <person name="Ohm R.A."/>
            <person name="Bhattacharya S.S."/>
            <person name="Shirouzu T."/>
            <person name="Yoshinaga Y."/>
            <person name="Martin F.M."/>
            <person name="Grigoriev I.V."/>
            <person name="Hibbett D.S."/>
        </authorList>
    </citation>
    <scope>NUCLEOTIDE SEQUENCE [LARGE SCALE GENOMIC DNA]</scope>
    <source>
        <strain evidence="3 4">CBS 109695</strain>
    </source>
</reference>
<evidence type="ECO:0000256" key="1">
    <source>
        <dbReference type="SAM" id="Phobius"/>
    </source>
</evidence>
<feature type="signal peptide" evidence="2">
    <location>
        <begin position="1"/>
        <end position="22"/>
    </location>
</feature>
<evidence type="ECO:0000313" key="3">
    <source>
        <dbReference type="EMBL" id="KZP10100.1"/>
    </source>
</evidence>
<proteinExistence type="predicted"/>
<dbReference type="Proteomes" id="UP000076532">
    <property type="component" value="Unassembled WGS sequence"/>
</dbReference>
<accession>A0A165Z068</accession>
<dbReference type="EMBL" id="KV417686">
    <property type="protein sequence ID" value="KZP10100.1"/>
    <property type="molecule type" value="Genomic_DNA"/>
</dbReference>
<name>A0A165Z068_9AGAM</name>
<keyword evidence="2" id="KW-0732">Signal</keyword>
<dbReference type="AlphaFoldDB" id="A0A165Z068"/>
<keyword evidence="1" id="KW-0812">Transmembrane</keyword>
<protein>
    <submittedName>
        <fullName evidence="3">Uncharacterized protein</fullName>
    </submittedName>
</protein>
<gene>
    <name evidence="3" type="ORF">FIBSPDRAFT_899983</name>
</gene>
<sequence>MLKRFAIQLAAVSFLWMHLSDIGGPTSIEFQDRTVLRPDKREVQRSLELSNGSILDGGCQKWEPTQCSSELWVVLDLDDPSWRSYSKFTLRVSWPAYSPASFTMNIYSPDSMPTWFAESPSSAGASPGGKMTRRKYAHITAVEETGIPLSGTLIAERVDFRIILEPLVLGVLPASLQSTVATIALFGFLASLVVPRINRYLEKLAVIAREEIRRTKEE</sequence>
<dbReference type="OrthoDB" id="3360032at2759"/>
<keyword evidence="4" id="KW-1185">Reference proteome</keyword>
<feature type="transmembrane region" description="Helical" evidence="1">
    <location>
        <begin position="167"/>
        <end position="194"/>
    </location>
</feature>
<feature type="chain" id="PRO_5007869680" evidence="2">
    <location>
        <begin position="23"/>
        <end position="218"/>
    </location>
</feature>
<dbReference type="STRING" id="436010.A0A165Z068"/>